<reference evidence="2 3" key="1">
    <citation type="submission" date="2014-04" db="EMBL/GenBank/DDBJ databases">
        <title>The Genome Sequence of Mycobacterium tuberculosis TKK-01-0051.</title>
        <authorList>
            <consortium name="The Broad Institute Genomics Platform"/>
            <consortium name="The Broad Institute Genome Sequencing Center for Infectious Disease"/>
            <person name="Earl A.M."/>
            <person name="Cohen K."/>
            <person name="Pym A."/>
            <person name="Bishai W."/>
            <person name="Maharaj K."/>
            <person name="Desjardins C."/>
            <person name="Abeel T."/>
            <person name="Young S."/>
            <person name="Zeng Q."/>
            <person name="Gargeya S."/>
            <person name="Abouelleil A."/>
            <person name="Alvarado L."/>
            <person name="Chapman S.B."/>
            <person name="Gainer-Dewar J."/>
            <person name="Goldberg J."/>
            <person name="Griggs A."/>
            <person name="Gujja S."/>
            <person name="Hansen M."/>
            <person name="Howarth C."/>
            <person name="Imamovic A."/>
            <person name="Larimer J."/>
            <person name="Murphy C."/>
            <person name="Naylor J."/>
            <person name="Pearson M."/>
            <person name="Poon T.W."/>
            <person name="Priest M."/>
            <person name="Roberts A."/>
            <person name="Saif S."/>
            <person name="Shea T."/>
            <person name="Sykes S."/>
            <person name="Wortman J."/>
            <person name="Nusbaum C."/>
            <person name="Birren B."/>
        </authorList>
    </citation>
    <scope>NUCLEOTIDE SEQUENCE [LARGE SCALE GENOMIC DNA]</scope>
    <source>
        <strain evidence="2 3">TKK-01-0051</strain>
    </source>
</reference>
<accession>A0A051UGU4</accession>
<dbReference type="HOGENOM" id="CLU_089817_1_0_11"/>
<keyword evidence="3" id="KW-1185">Reference proteome</keyword>
<protein>
    <submittedName>
        <fullName evidence="2">Heparin-binding hemagglutinin</fullName>
    </submittedName>
</protein>
<evidence type="ECO:0000313" key="2">
    <source>
        <dbReference type="EMBL" id="KBZ68387.1"/>
    </source>
</evidence>
<organism evidence="2 3">
    <name type="scientific">Mycobacterium [tuberculosis] TKK-01-0051</name>
    <dbReference type="NCBI Taxonomy" id="1324261"/>
    <lineage>
        <taxon>Bacteria</taxon>
        <taxon>Bacillati</taxon>
        <taxon>Actinomycetota</taxon>
        <taxon>Actinomycetes</taxon>
        <taxon>Mycobacteriales</taxon>
        <taxon>Mycobacteriaceae</taxon>
        <taxon>Mycobacterium</taxon>
        <taxon>Mycobacterium avium complex (MAC)</taxon>
    </lineage>
</organism>
<dbReference type="EMBL" id="JLXW01000002">
    <property type="protein sequence ID" value="KBZ68387.1"/>
    <property type="molecule type" value="Genomic_DNA"/>
</dbReference>
<proteinExistence type="predicted"/>
<gene>
    <name evidence="2" type="ORF">K875_00935</name>
</gene>
<dbReference type="Proteomes" id="UP000025947">
    <property type="component" value="Unassembled WGS sequence"/>
</dbReference>
<feature type="region of interest" description="Disordered" evidence="1">
    <location>
        <begin position="165"/>
        <end position="201"/>
    </location>
</feature>
<comment type="caution">
    <text evidence="2">The sequence shown here is derived from an EMBL/GenBank/DDBJ whole genome shotgun (WGS) entry which is preliminary data.</text>
</comment>
<evidence type="ECO:0000313" key="3">
    <source>
        <dbReference type="Proteomes" id="UP000025947"/>
    </source>
</evidence>
<evidence type="ECO:0000256" key="1">
    <source>
        <dbReference type="SAM" id="MobiDB-lite"/>
    </source>
</evidence>
<feature type="compositionally biased region" description="Basic residues" evidence="1">
    <location>
        <begin position="169"/>
        <end position="201"/>
    </location>
</feature>
<dbReference type="PATRIC" id="fig|1324261.3.peg.951"/>
<dbReference type="RefSeq" id="WP_044488051.1">
    <property type="nucleotide sequence ID" value="NZ_KK328284.1"/>
</dbReference>
<sequence>MAENTNIEDLRAPLLAALGAADLALATVNDLIAGLRERAEETRAETRTRVGERRARLTKLQEDLPEQFTELRDRFTTEELRKAAEGYLEAATTRYNELVERGEAALQRLRNQTAFEDASARAEGYVDQAVELTQEALGTVASQTRAVGERAAKLVGIELPGKTEATTKKAQKAVAKKAPAKKAPAKKAPAKKAAAKKVTQK</sequence>
<name>A0A051UGU4_9MYCO</name>
<dbReference type="AlphaFoldDB" id="A0A051UGU4"/>